<protein>
    <submittedName>
        <fullName evidence="1">Uncharacterized protein</fullName>
    </submittedName>
</protein>
<sequence length="945" mass="106693">MNSKLTILADGKPLAIKEDASISIELSNPLFNDVEMFSYPVELPVEGNRHVLKNVDDVSSDIRPVSYEHMPMQIIAEGVPLASGTSIIQEDERLEDSLALNIDASTQSFSDLISDLKCNEVPIPSKYKDQLLIGEKIDKVDVSVTYNTSVVIKYEGKKGDKEYGSVGEDKIEASFSPQALGFSYPAQCVEEGNNHEAKLKKTYTYPNGNEVKLPEVLKSYINVSDPYPLKPYCNARVCYKHYDLAEDGTTSDSVVKSIRGRNNEESLSTKEQEMYEDRGPIWVLDADRPQSGICFYVLFFLDCLFEHLGVQFDNSALTAIGDLNRLCFFTTKCAYNIDLLYAKETYKENDKEVIAGLKKKGDVKVGFFQKQANSEKEVAKLFDDVNAWLSSRGCGGKLKLENPKDKSVQEVKYRKVTYKVVEKPYNGSFYNQGVFKDTEVVTVQDDNFTTVTVGTDKVANITCKSTIEKAQMSASIFRMYANEQNFPAESVSDVISSLEQQFGIKFHYDYEQKKVTAYLIRDVFRKQNPDPRTFHAEVLSMVPMTEKITGVRAGYAAESEAKEQKDNVKYAVKDFNTDYDYIEYPKDRTVTSLTYKDIIHEVRNGQMNVFVDLQTGNKYRVKIDKEFTDASNMEPRLFEVAAMKGVEIGDCSTLNEDFILEFNSSFVPVGMVDANYRKALASSTGSKCATDNTKQPVEVGKQYSGYEFVEVNGSYAKTQMAALVDEDMEHEFVKQYVKNTMSSMIADFYVTEELSLRESYDPSSTDDGNSPLQSYDWGLSIAIMRGGGIDATHETYGYNYDGFGNSKWRTKAGDYALTTDSIDPYGNEYDYNGVEPGIGNEERFSLKPRAWVQPEWADAPLVVNTPSVKNRGYVDVFLVDYIYFLLHRKKYYVKCLASVAQVADIQNHWKEWWNIDGKKCLINKVNAEITARDGLGEVELEVFAI</sequence>
<evidence type="ECO:0000313" key="1">
    <source>
        <dbReference type="EMBL" id="DAE12218.1"/>
    </source>
</evidence>
<proteinExistence type="predicted"/>
<organism evidence="1">
    <name type="scientific">Siphoviridae sp. ctMOb8</name>
    <dbReference type="NCBI Taxonomy" id="2825460"/>
    <lineage>
        <taxon>Viruses</taxon>
        <taxon>Duplodnaviria</taxon>
        <taxon>Heunggongvirae</taxon>
        <taxon>Uroviricota</taxon>
        <taxon>Caudoviricetes</taxon>
    </lineage>
</organism>
<accession>A0A8S5PZA0</accession>
<name>A0A8S5PZA0_9CAUD</name>
<dbReference type="EMBL" id="BK015544">
    <property type="protein sequence ID" value="DAE12218.1"/>
    <property type="molecule type" value="Genomic_DNA"/>
</dbReference>
<reference evidence="1" key="1">
    <citation type="journal article" date="2021" name="Proc. Natl. Acad. Sci. U.S.A.">
        <title>A Catalog of Tens of Thousands of Viruses from Human Metagenomes Reveals Hidden Associations with Chronic Diseases.</title>
        <authorList>
            <person name="Tisza M.J."/>
            <person name="Buck C.B."/>
        </authorList>
    </citation>
    <scope>NUCLEOTIDE SEQUENCE</scope>
    <source>
        <strain evidence="1">CtMOb8</strain>
    </source>
</reference>